<dbReference type="InterPro" id="IPR001436">
    <property type="entry name" value="Alpha-crystallin/sHSP_animal"/>
</dbReference>
<sequence length="134" mass="15064">MSVYRFFGPRPFFCGELMERERHVSSFAASDSSEITNTADKFSVNLNVSQFKPEELKINLDGRKLTIQGDQVVETKYGNSKKSFTKILLLPDDVDFAAVASNLTEDGKLRIEAPRKEVLHGRSIPIQQLENAAQ</sequence>
<dbReference type="SUPFAM" id="SSF49764">
    <property type="entry name" value="HSP20-like chaperones"/>
    <property type="match status" value="1"/>
</dbReference>
<dbReference type="Pfam" id="PF00011">
    <property type="entry name" value="HSP20"/>
    <property type="match status" value="1"/>
</dbReference>
<reference evidence="4" key="2">
    <citation type="submission" date="2022-06" db="UniProtKB">
        <authorList>
            <consortium name="EnsemblMetazoa"/>
        </authorList>
    </citation>
    <scope>IDENTIFICATION</scope>
    <source>
        <strain evidence="4">DF5081</strain>
    </source>
</reference>
<dbReference type="GO" id="GO:0036498">
    <property type="term" value="P:IRE1-mediated unfolded protein response"/>
    <property type="evidence" value="ECO:0007669"/>
    <property type="project" value="TreeGrafter"/>
</dbReference>
<name>A0A8R1I5V5_CAEJA</name>
<dbReference type="GO" id="GO:0051082">
    <property type="term" value="F:unfolded protein binding"/>
    <property type="evidence" value="ECO:0007669"/>
    <property type="project" value="TreeGrafter"/>
</dbReference>
<keyword evidence="5" id="KW-1185">Reference proteome</keyword>
<dbReference type="AlphaFoldDB" id="A0A8R1I5V5"/>
<evidence type="ECO:0000313" key="5">
    <source>
        <dbReference type="Proteomes" id="UP000005237"/>
    </source>
</evidence>
<accession>A0A8R1I5V5</accession>
<evidence type="ECO:0000256" key="1">
    <source>
        <dbReference type="PROSITE-ProRule" id="PRU00285"/>
    </source>
</evidence>
<dbReference type="PANTHER" id="PTHR45640">
    <property type="entry name" value="HEAT SHOCK PROTEIN HSP-12.2-RELATED"/>
    <property type="match status" value="1"/>
</dbReference>
<dbReference type="InterPro" id="IPR008978">
    <property type="entry name" value="HSP20-like_chaperone"/>
</dbReference>
<organism evidence="4 5">
    <name type="scientific">Caenorhabditis japonica</name>
    <dbReference type="NCBI Taxonomy" id="281687"/>
    <lineage>
        <taxon>Eukaryota</taxon>
        <taxon>Metazoa</taxon>
        <taxon>Ecdysozoa</taxon>
        <taxon>Nematoda</taxon>
        <taxon>Chromadorea</taxon>
        <taxon>Rhabditida</taxon>
        <taxon>Rhabditina</taxon>
        <taxon>Rhabditomorpha</taxon>
        <taxon>Rhabditoidea</taxon>
        <taxon>Rhabditidae</taxon>
        <taxon>Peloderinae</taxon>
        <taxon>Caenorhabditis</taxon>
    </lineage>
</organism>
<proteinExistence type="inferred from homology"/>
<evidence type="ECO:0000256" key="2">
    <source>
        <dbReference type="RuleBase" id="RU003616"/>
    </source>
</evidence>
<dbReference type="PRINTS" id="PR00299">
    <property type="entry name" value="ACRYSTALLIN"/>
</dbReference>
<dbReference type="EnsemblMetazoa" id="CJA16320.1">
    <property type="protein sequence ID" value="CJA16320.1"/>
    <property type="gene ID" value="WBGene00135524"/>
</dbReference>
<dbReference type="GO" id="GO:0009408">
    <property type="term" value="P:response to heat"/>
    <property type="evidence" value="ECO:0007669"/>
    <property type="project" value="TreeGrafter"/>
</dbReference>
<comment type="similarity">
    <text evidence="1 2">Belongs to the small heat shock protein (HSP20) family.</text>
</comment>
<dbReference type="InterPro" id="IPR002068">
    <property type="entry name" value="A-crystallin/Hsp20_dom"/>
</dbReference>
<dbReference type="GO" id="GO:0042026">
    <property type="term" value="P:protein refolding"/>
    <property type="evidence" value="ECO:0007669"/>
    <property type="project" value="TreeGrafter"/>
</dbReference>
<dbReference type="PANTHER" id="PTHR45640:SF1">
    <property type="entry name" value="HEAT SHOCK PROTEIN HSP-16.1_HSP-16.11-RELATED"/>
    <property type="match status" value="1"/>
</dbReference>
<dbReference type="PROSITE" id="PS01031">
    <property type="entry name" value="SHSP"/>
    <property type="match status" value="1"/>
</dbReference>
<evidence type="ECO:0000259" key="3">
    <source>
        <dbReference type="PROSITE" id="PS01031"/>
    </source>
</evidence>
<reference evidence="5" key="1">
    <citation type="submission" date="2010-08" db="EMBL/GenBank/DDBJ databases">
        <authorList>
            <consortium name="Caenorhabditis japonica Sequencing Consortium"/>
            <person name="Wilson R.K."/>
        </authorList>
    </citation>
    <scope>NUCLEOTIDE SEQUENCE [LARGE SCALE GENOMIC DNA]</scope>
    <source>
        <strain evidence="5">DF5081</strain>
    </source>
</reference>
<dbReference type="GO" id="GO:0005737">
    <property type="term" value="C:cytoplasm"/>
    <property type="evidence" value="ECO:0007669"/>
    <property type="project" value="TreeGrafter"/>
</dbReference>
<dbReference type="Proteomes" id="UP000005237">
    <property type="component" value="Unassembled WGS sequence"/>
</dbReference>
<dbReference type="GO" id="GO:0005634">
    <property type="term" value="C:nucleus"/>
    <property type="evidence" value="ECO:0007669"/>
    <property type="project" value="TreeGrafter"/>
</dbReference>
<evidence type="ECO:0000313" key="4">
    <source>
        <dbReference type="EnsemblMetazoa" id="CJA16320.1"/>
    </source>
</evidence>
<dbReference type="CDD" id="cd06526">
    <property type="entry name" value="metazoan_ACD"/>
    <property type="match status" value="1"/>
</dbReference>
<feature type="domain" description="SHSP" evidence="3">
    <location>
        <begin position="24"/>
        <end position="129"/>
    </location>
</feature>
<protein>
    <submittedName>
        <fullName evidence="4">SHSP domain-containing protein</fullName>
    </submittedName>
</protein>
<dbReference type="Gene3D" id="2.60.40.790">
    <property type="match status" value="1"/>
</dbReference>